<dbReference type="CDD" id="cd00431">
    <property type="entry name" value="cysteine_hydrolases"/>
    <property type="match status" value="1"/>
</dbReference>
<dbReference type="Gene3D" id="3.40.50.850">
    <property type="entry name" value="Isochorismatase-like"/>
    <property type="match status" value="1"/>
</dbReference>
<dbReference type="SUPFAM" id="SSF52499">
    <property type="entry name" value="Isochorismatase-like hydrolases"/>
    <property type="match status" value="1"/>
</dbReference>
<protein>
    <recommendedName>
        <fullName evidence="2">Isochorismatase-like domain-containing protein</fullName>
    </recommendedName>
</protein>
<proteinExistence type="predicted"/>
<feature type="domain" description="Isochorismatase-like" evidence="2">
    <location>
        <begin position="11"/>
        <end position="182"/>
    </location>
</feature>
<dbReference type="Pfam" id="PF00857">
    <property type="entry name" value="Isochorismatase"/>
    <property type="match status" value="1"/>
</dbReference>
<dbReference type="RefSeq" id="WP_110363123.1">
    <property type="nucleotide sequence ID" value="NZ_QFLI01000012.1"/>
</dbReference>
<name>A0A2V3ZSM3_9BACT</name>
<evidence type="ECO:0000313" key="4">
    <source>
        <dbReference type="Proteomes" id="UP000248079"/>
    </source>
</evidence>
<dbReference type="Proteomes" id="UP000248079">
    <property type="component" value="Unassembled WGS sequence"/>
</dbReference>
<dbReference type="AlphaFoldDB" id="A0A2V3ZSM3"/>
<keyword evidence="1" id="KW-0378">Hydrolase</keyword>
<dbReference type="GO" id="GO:0016787">
    <property type="term" value="F:hydrolase activity"/>
    <property type="evidence" value="ECO:0007669"/>
    <property type="project" value="UniProtKB-KW"/>
</dbReference>
<dbReference type="PANTHER" id="PTHR43540">
    <property type="entry name" value="PEROXYUREIDOACRYLATE/UREIDOACRYLATE AMIDOHYDROLASE-RELATED"/>
    <property type="match status" value="1"/>
</dbReference>
<sequence length="211" mass="23916">MFTKDILFWNVDTQIDFMSKNGKLYAQNAEEIQPTLAAITKLAEFNNIQVINTADYHYSNSAELSSDPDFINTFPEHCMANSLGAEYISETKPDVNSPEILWNKIYNETELSEATQHRNIIIRKDAFDVFEGNPNTYSLLKQINPTTVFVYGVTTNVCVDCAAVGLAERGLKVYVIEDAIKELPNIPLPFDKWDELGITRISYNKVVEYLA</sequence>
<evidence type="ECO:0000259" key="2">
    <source>
        <dbReference type="Pfam" id="PF00857"/>
    </source>
</evidence>
<organism evidence="3 4">
    <name type="scientific">Marinifilum breve</name>
    <dbReference type="NCBI Taxonomy" id="2184082"/>
    <lineage>
        <taxon>Bacteria</taxon>
        <taxon>Pseudomonadati</taxon>
        <taxon>Bacteroidota</taxon>
        <taxon>Bacteroidia</taxon>
        <taxon>Marinilabiliales</taxon>
        <taxon>Marinifilaceae</taxon>
    </lineage>
</organism>
<dbReference type="InterPro" id="IPR050272">
    <property type="entry name" value="Isochorismatase-like_hydrls"/>
</dbReference>
<keyword evidence="4" id="KW-1185">Reference proteome</keyword>
<comment type="caution">
    <text evidence="3">The sequence shown here is derived from an EMBL/GenBank/DDBJ whole genome shotgun (WGS) entry which is preliminary data.</text>
</comment>
<accession>A0A2V3ZSM3</accession>
<dbReference type="InterPro" id="IPR036380">
    <property type="entry name" value="Isochorismatase-like_sf"/>
</dbReference>
<gene>
    <name evidence="3" type="ORF">DF185_20360</name>
</gene>
<evidence type="ECO:0000256" key="1">
    <source>
        <dbReference type="ARBA" id="ARBA00022801"/>
    </source>
</evidence>
<dbReference type="OrthoDB" id="9791276at2"/>
<dbReference type="EMBL" id="QFLI01000012">
    <property type="protein sequence ID" value="PXX96137.1"/>
    <property type="molecule type" value="Genomic_DNA"/>
</dbReference>
<dbReference type="InterPro" id="IPR000868">
    <property type="entry name" value="Isochorismatase-like_dom"/>
</dbReference>
<evidence type="ECO:0000313" key="3">
    <source>
        <dbReference type="EMBL" id="PXX96137.1"/>
    </source>
</evidence>
<dbReference type="PANTHER" id="PTHR43540:SF6">
    <property type="entry name" value="ISOCHORISMATASE-LIKE DOMAIN-CONTAINING PROTEIN"/>
    <property type="match status" value="1"/>
</dbReference>
<reference evidence="3 4" key="1">
    <citation type="submission" date="2018-05" db="EMBL/GenBank/DDBJ databases">
        <title>Marinifilum breve JC075T sp. nov., a marine bacterium isolated from Yongle Blue Hole in the South China Sea.</title>
        <authorList>
            <person name="Fu T."/>
        </authorList>
    </citation>
    <scope>NUCLEOTIDE SEQUENCE [LARGE SCALE GENOMIC DNA]</scope>
    <source>
        <strain evidence="3 4">JC075</strain>
    </source>
</reference>